<organism evidence="2 3">
    <name type="scientific">Xenoophorus captivus</name>
    <dbReference type="NCBI Taxonomy" id="1517983"/>
    <lineage>
        <taxon>Eukaryota</taxon>
        <taxon>Metazoa</taxon>
        <taxon>Chordata</taxon>
        <taxon>Craniata</taxon>
        <taxon>Vertebrata</taxon>
        <taxon>Euteleostomi</taxon>
        <taxon>Actinopterygii</taxon>
        <taxon>Neopterygii</taxon>
        <taxon>Teleostei</taxon>
        <taxon>Neoteleostei</taxon>
        <taxon>Acanthomorphata</taxon>
        <taxon>Ovalentaria</taxon>
        <taxon>Atherinomorphae</taxon>
        <taxon>Cyprinodontiformes</taxon>
        <taxon>Goodeidae</taxon>
        <taxon>Xenoophorus</taxon>
    </lineage>
</organism>
<evidence type="ECO:0000313" key="3">
    <source>
        <dbReference type="Proteomes" id="UP001434883"/>
    </source>
</evidence>
<name>A0ABV0RPN5_9TELE</name>
<evidence type="ECO:0000313" key="2">
    <source>
        <dbReference type="EMBL" id="MEQ2209563.1"/>
    </source>
</evidence>
<feature type="non-terminal residue" evidence="2">
    <location>
        <position position="1"/>
    </location>
</feature>
<feature type="chain" id="PRO_5046395942" description="Secreted protein" evidence="1">
    <location>
        <begin position="19"/>
        <end position="78"/>
    </location>
</feature>
<evidence type="ECO:0000256" key="1">
    <source>
        <dbReference type="SAM" id="SignalP"/>
    </source>
</evidence>
<protein>
    <recommendedName>
        <fullName evidence="4">Secreted protein</fullName>
    </recommendedName>
</protein>
<keyword evidence="3" id="KW-1185">Reference proteome</keyword>
<dbReference type="EMBL" id="JAHRIN010051502">
    <property type="protein sequence ID" value="MEQ2209563.1"/>
    <property type="molecule type" value="Genomic_DNA"/>
</dbReference>
<dbReference type="Proteomes" id="UP001434883">
    <property type="component" value="Unassembled WGS sequence"/>
</dbReference>
<keyword evidence="1" id="KW-0732">Signal</keyword>
<feature type="non-terminal residue" evidence="2">
    <location>
        <position position="78"/>
    </location>
</feature>
<gene>
    <name evidence="2" type="ORF">XENOCAPTIV_000968</name>
</gene>
<sequence>GWVPSLVLFILMTHDCVARSTSNHIIKYAADTTIVALIRNYPLCICVVWQLHTLGWKCLQGVEFMFSNQRSNRNVKLN</sequence>
<comment type="caution">
    <text evidence="2">The sequence shown here is derived from an EMBL/GenBank/DDBJ whole genome shotgun (WGS) entry which is preliminary data.</text>
</comment>
<evidence type="ECO:0008006" key="4">
    <source>
        <dbReference type="Google" id="ProtNLM"/>
    </source>
</evidence>
<reference evidence="2 3" key="1">
    <citation type="submission" date="2021-06" db="EMBL/GenBank/DDBJ databases">
        <authorList>
            <person name="Palmer J.M."/>
        </authorList>
    </citation>
    <scope>NUCLEOTIDE SEQUENCE [LARGE SCALE GENOMIC DNA]</scope>
    <source>
        <strain evidence="2 3">XC_2019</strain>
        <tissue evidence="2">Muscle</tissue>
    </source>
</reference>
<feature type="signal peptide" evidence="1">
    <location>
        <begin position="1"/>
        <end position="18"/>
    </location>
</feature>
<proteinExistence type="predicted"/>
<accession>A0ABV0RPN5</accession>